<dbReference type="InterPro" id="IPR004143">
    <property type="entry name" value="BPL_LPL_catalytic"/>
</dbReference>
<evidence type="ECO:0000256" key="3">
    <source>
        <dbReference type="ARBA" id="ARBA00022840"/>
    </source>
</evidence>
<dbReference type="RefSeq" id="WP_268921988.1">
    <property type="nucleotide sequence ID" value="NZ_JAPTGC010000001.1"/>
</dbReference>
<evidence type="ECO:0000313" key="5">
    <source>
        <dbReference type="EMBL" id="MCZ0861803.1"/>
    </source>
</evidence>
<dbReference type="NCBIfam" id="TIGR00121">
    <property type="entry name" value="birA_ligase"/>
    <property type="match status" value="1"/>
</dbReference>
<dbReference type="GO" id="GO:0004077">
    <property type="term" value="F:biotin--[biotin carboxyl-carrier protein] ligase activity"/>
    <property type="evidence" value="ECO:0007669"/>
    <property type="project" value="UniProtKB-EC"/>
</dbReference>
<keyword evidence="2" id="KW-0547">Nucleotide-binding</keyword>
<keyword evidence="1 5" id="KW-0436">Ligase</keyword>
<dbReference type="PROSITE" id="PS51733">
    <property type="entry name" value="BPL_LPL_CATALYTIC"/>
    <property type="match status" value="1"/>
</dbReference>
<dbReference type="Pfam" id="PF02237">
    <property type="entry name" value="BPL_C"/>
    <property type="match status" value="1"/>
</dbReference>
<dbReference type="PANTHER" id="PTHR12835:SF5">
    <property type="entry name" value="BIOTIN--PROTEIN LIGASE"/>
    <property type="match status" value="1"/>
</dbReference>
<dbReference type="SUPFAM" id="SSF55681">
    <property type="entry name" value="Class II aaRS and biotin synthetases"/>
    <property type="match status" value="1"/>
</dbReference>
<dbReference type="InterPro" id="IPR030855">
    <property type="entry name" value="Bifunct_BirA"/>
</dbReference>
<protein>
    <submittedName>
        <fullName evidence="5">Biotin--[acetyl-CoA-carboxylase] ligase</fullName>
        <ecNumber evidence="5">6.3.4.15</ecNumber>
    </submittedName>
</protein>
<dbReference type="Gene3D" id="1.10.10.10">
    <property type="entry name" value="Winged helix-like DNA-binding domain superfamily/Winged helix DNA-binding domain"/>
    <property type="match status" value="1"/>
</dbReference>
<dbReference type="Pfam" id="PF03099">
    <property type="entry name" value="BPL_LplA_LipB"/>
    <property type="match status" value="1"/>
</dbReference>
<dbReference type="SUPFAM" id="SSF50037">
    <property type="entry name" value="C-terminal domain of transcriptional repressors"/>
    <property type="match status" value="1"/>
</dbReference>
<dbReference type="InterPro" id="IPR036388">
    <property type="entry name" value="WH-like_DNA-bd_sf"/>
</dbReference>
<dbReference type="Proteomes" id="UP001141336">
    <property type="component" value="Unassembled WGS sequence"/>
</dbReference>
<accession>A0ABT4IJ89</accession>
<dbReference type="Gene3D" id="3.30.930.10">
    <property type="entry name" value="Bira Bifunctional Protein, Domain 2"/>
    <property type="match status" value="1"/>
</dbReference>
<evidence type="ECO:0000256" key="1">
    <source>
        <dbReference type="ARBA" id="ARBA00022598"/>
    </source>
</evidence>
<dbReference type="InterPro" id="IPR008988">
    <property type="entry name" value="Transcriptional_repressor_C"/>
</dbReference>
<dbReference type="InterPro" id="IPR045864">
    <property type="entry name" value="aa-tRNA-synth_II/BPL/LPL"/>
</dbReference>
<dbReference type="InterPro" id="IPR003142">
    <property type="entry name" value="BPL_C"/>
</dbReference>
<feature type="domain" description="BPL/LPL catalytic" evidence="4">
    <location>
        <begin position="69"/>
        <end position="259"/>
    </location>
</feature>
<dbReference type="EMBL" id="JAPTGC010000001">
    <property type="protein sequence ID" value="MCZ0861803.1"/>
    <property type="molecule type" value="Genomic_DNA"/>
</dbReference>
<organism evidence="5 6">
    <name type="scientific">Methanocorpusculum vombati</name>
    <dbReference type="NCBI Taxonomy" id="3002864"/>
    <lineage>
        <taxon>Archaea</taxon>
        <taxon>Methanobacteriati</taxon>
        <taxon>Methanobacteriota</taxon>
        <taxon>Stenosarchaea group</taxon>
        <taxon>Methanomicrobia</taxon>
        <taxon>Methanomicrobiales</taxon>
        <taxon>Methanocorpusculaceae</taxon>
        <taxon>Methanocorpusculum</taxon>
    </lineage>
</organism>
<keyword evidence="6" id="KW-1185">Reference proteome</keyword>
<dbReference type="Pfam" id="PF08279">
    <property type="entry name" value="HTH_11"/>
    <property type="match status" value="1"/>
</dbReference>
<dbReference type="InterPro" id="IPR013196">
    <property type="entry name" value="HTH_11"/>
</dbReference>
<dbReference type="InterPro" id="IPR036390">
    <property type="entry name" value="WH_DNA-bd_sf"/>
</dbReference>
<dbReference type="EC" id="6.3.4.15" evidence="5"/>
<comment type="caution">
    <text evidence="5">The sequence shown here is derived from an EMBL/GenBank/DDBJ whole genome shotgun (WGS) entry which is preliminary data.</text>
</comment>
<dbReference type="PANTHER" id="PTHR12835">
    <property type="entry name" value="BIOTIN PROTEIN LIGASE"/>
    <property type="match status" value="1"/>
</dbReference>
<evidence type="ECO:0000313" key="6">
    <source>
        <dbReference type="Proteomes" id="UP001141336"/>
    </source>
</evidence>
<dbReference type="Gene3D" id="2.30.30.100">
    <property type="match status" value="1"/>
</dbReference>
<evidence type="ECO:0000259" key="4">
    <source>
        <dbReference type="PROSITE" id="PS51733"/>
    </source>
</evidence>
<gene>
    <name evidence="5" type="ORF">O0S09_00845</name>
</gene>
<name>A0ABT4IJ89_9EURY</name>
<dbReference type="HAMAP" id="MF_00978">
    <property type="entry name" value="Bifunct_BirA"/>
    <property type="match status" value="1"/>
</dbReference>
<sequence length="322" mass="34609">MTTKASVLRILEEHRGRFFSGEEIASLLGVSRSAVWKAVKSLEAEGYAVSAVTNKGYCLAADTDILSPEGIRLYLSLEYRDIPITIHKVTGSTNEDAKALAVAGAVHGTMVLAEEQTRGRGRLGRSFYSPKSSGVYMSIVLRPNLAMTDAVLITTAASVAVSRAVEEVSNQTPGIKWVNDVFVNEKKICGILTEAVSGFESGVVECVVVGIGINVIDPGFPDELKQVAGSLSGQHCDFSRNRLAALVANHLLELSAALPDRSFLDEYRKRSVLLGKPIRFLENNVWCDAVAVDVDNSGGLVIETATGRRTLTSGEVSVRPRN</sequence>
<evidence type="ECO:0000256" key="2">
    <source>
        <dbReference type="ARBA" id="ARBA00022741"/>
    </source>
</evidence>
<dbReference type="InterPro" id="IPR004408">
    <property type="entry name" value="Biotin_CoA_COase_ligase"/>
</dbReference>
<proteinExistence type="inferred from homology"/>
<reference evidence="5" key="1">
    <citation type="submission" date="2022-12" db="EMBL/GenBank/DDBJ databases">
        <title>Isolation and characterisation of novel Methanocorpusculum spp. from native Australian herbivores indicates the genus is ancestrally host-associated.</title>
        <authorList>
            <person name="Volmer J.G."/>
            <person name="Soo R.M."/>
            <person name="Evans P.N."/>
            <person name="Hoedt E.C."/>
            <person name="Astorga Alsina A.L."/>
            <person name="Woodcroft B.J."/>
            <person name="Tyson G.W."/>
            <person name="Hugenholtz P."/>
            <person name="Morrison M."/>
        </authorList>
    </citation>
    <scope>NUCLEOTIDE SEQUENCE</scope>
    <source>
        <strain evidence="5">CW153</strain>
    </source>
</reference>
<dbReference type="SUPFAM" id="SSF46785">
    <property type="entry name" value="Winged helix' DNA-binding domain"/>
    <property type="match status" value="1"/>
</dbReference>
<dbReference type="CDD" id="cd16442">
    <property type="entry name" value="BPL"/>
    <property type="match status" value="1"/>
</dbReference>
<keyword evidence="3" id="KW-0067">ATP-binding</keyword>